<evidence type="ECO:0000313" key="2">
    <source>
        <dbReference type="EMBL" id="SUN77504.1"/>
    </source>
</evidence>
<organism evidence="2 3">
    <name type="scientific">Streptococcus massiliensis</name>
    <dbReference type="NCBI Taxonomy" id="313439"/>
    <lineage>
        <taxon>Bacteria</taxon>
        <taxon>Bacillati</taxon>
        <taxon>Bacillota</taxon>
        <taxon>Bacilli</taxon>
        <taxon>Lactobacillales</taxon>
        <taxon>Streptococcaceae</taxon>
        <taxon>Streptococcus</taxon>
    </lineage>
</organism>
<dbReference type="Proteomes" id="UP000254634">
    <property type="component" value="Unassembled WGS sequence"/>
</dbReference>
<reference evidence="2" key="1">
    <citation type="submission" date="2018-06" db="EMBL/GenBank/DDBJ databases">
        <authorList>
            <consortium name="Pathogen Informatics"/>
            <person name="Doyle S."/>
        </authorList>
    </citation>
    <scope>NUCLEOTIDE SEQUENCE [LARGE SCALE GENOMIC DNA]</scope>
    <source>
        <strain evidence="2">NCTC13765</strain>
    </source>
</reference>
<proteinExistence type="predicted"/>
<evidence type="ECO:0000313" key="3">
    <source>
        <dbReference type="Proteomes" id="UP000254634"/>
    </source>
</evidence>
<dbReference type="RefSeq" id="WP_018370866.1">
    <property type="nucleotide sequence ID" value="NZ_UHFR01000005.1"/>
</dbReference>
<gene>
    <name evidence="2" type="ORF">NCTC13765_02031</name>
</gene>
<evidence type="ECO:0000259" key="1">
    <source>
        <dbReference type="Pfam" id="PF13472"/>
    </source>
</evidence>
<dbReference type="EMBL" id="UHFR01000005">
    <property type="protein sequence ID" value="SUN77504.1"/>
    <property type="molecule type" value="Genomic_DNA"/>
</dbReference>
<name>A0A380KZS4_9STRE</name>
<dbReference type="InterPro" id="IPR013830">
    <property type="entry name" value="SGNH_hydro"/>
</dbReference>
<dbReference type="STRING" id="1123307.GCA_000380065_00184"/>
<dbReference type="InterPro" id="IPR036514">
    <property type="entry name" value="SGNH_hydro_sf"/>
</dbReference>
<dbReference type="Gene3D" id="3.40.50.1110">
    <property type="entry name" value="SGNH hydrolase"/>
    <property type="match status" value="1"/>
</dbReference>
<feature type="domain" description="SGNH hydrolase-type esterase" evidence="1">
    <location>
        <begin position="7"/>
        <end position="180"/>
    </location>
</feature>
<keyword evidence="3" id="KW-1185">Reference proteome</keyword>
<accession>A0A380KZS4</accession>
<dbReference type="PANTHER" id="PTHR14209">
    <property type="entry name" value="ISOAMYL ACETATE-HYDROLYZING ESTERASE 1"/>
    <property type="match status" value="1"/>
</dbReference>
<dbReference type="Pfam" id="PF13472">
    <property type="entry name" value="Lipase_GDSL_2"/>
    <property type="match status" value="1"/>
</dbReference>
<dbReference type="SUPFAM" id="SSF52266">
    <property type="entry name" value="SGNH hydrolase"/>
    <property type="match status" value="1"/>
</dbReference>
<protein>
    <submittedName>
        <fullName evidence="2">Esterase</fullName>
    </submittedName>
</protein>
<sequence>MRIHITGDSLAARFEGYEEPILNYLLKQKIANLQVINTAVSGNNTRDLLARLEADILSQSATDYLFLLIGANDLATHKQIPLVEFKENLLELILRLREKFTHINLCIISPPPVDESKQQYRKNSIIEEYVKTMQMVALDTDCAFLNLYQLFLNHTEENLMTLMTGLENDGLHFGLKGYQILADAIYQKIQSE</sequence>
<dbReference type="OrthoDB" id="388542at2"/>
<dbReference type="InterPro" id="IPR045136">
    <property type="entry name" value="Iah1-like"/>
</dbReference>
<dbReference type="PANTHER" id="PTHR14209:SF19">
    <property type="entry name" value="ISOAMYL ACETATE-HYDROLYZING ESTERASE 1 HOMOLOG"/>
    <property type="match status" value="1"/>
</dbReference>
<dbReference type="AlphaFoldDB" id="A0A380KZS4"/>